<keyword evidence="2" id="KW-0472">Membrane</keyword>
<feature type="compositionally biased region" description="Basic residues" evidence="1">
    <location>
        <begin position="1"/>
        <end position="10"/>
    </location>
</feature>
<evidence type="ECO:0000313" key="3">
    <source>
        <dbReference type="EMBL" id="CAE0439963.1"/>
    </source>
</evidence>
<feature type="region of interest" description="Disordered" evidence="1">
    <location>
        <begin position="187"/>
        <end position="209"/>
    </location>
</feature>
<feature type="region of interest" description="Disordered" evidence="1">
    <location>
        <begin position="31"/>
        <end position="73"/>
    </location>
</feature>
<dbReference type="EMBL" id="HBIN01013399">
    <property type="protein sequence ID" value="CAE0439963.1"/>
    <property type="molecule type" value="Transcribed_RNA"/>
</dbReference>
<feature type="compositionally biased region" description="Basic residues" evidence="1">
    <location>
        <begin position="399"/>
        <end position="417"/>
    </location>
</feature>
<feature type="compositionally biased region" description="Basic and acidic residues" evidence="1">
    <location>
        <begin position="11"/>
        <end position="20"/>
    </location>
</feature>
<gene>
    <name evidence="3" type="ORF">ASTO00021_LOCUS10120</name>
</gene>
<evidence type="ECO:0000256" key="2">
    <source>
        <dbReference type="SAM" id="Phobius"/>
    </source>
</evidence>
<feature type="region of interest" description="Disordered" evidence="1">
    <location>
        <begin position="115"/>
        <end position="159"/>
    </location>
</feature>
<feature type="transmembrane region" description="Helical" evidence="2">
    <location>
        <begin position="258"/>
        <end position="280"/>
    </location>
</feature>
<reference evidence="3" key="1">
    <citation type="submission" date="2021-01" db="EMBL/GenBank/DDBJ databases">
        <authorList>
            <person name="Corre E."/>
            <person name="Pelletier E."/>
            <person name="Niang G."/>
            <person name="Scheremetjew M."/>
            <person name="Finn R."/>
            <person name="Kale V."/>
            <person name="Holt S."/>
            <person name="Cochrane G."/>
            <person name="Meng A."/>
            <person name="Brown T."/>
            <person name="Cohen L."/>
        </authorList>
    </citation>
    <scope>NUCLEOTIDE SEQUENCE</scope>
    <source>
        <strain evidence="3">GSBS06</strain>
    </source>
</reference>
<feature type="compositionally biased region" description="Acidic residues" evidence="1">
    <location>
        <begin position="136"/>
        <end position="159"/>
    </location>
</feature>
<name>A0A7S3PGZ4_9STRA</name>
<sequence>MRSLIKKVRERKSSSIRRSEEKTLISIKRLSDERNNDKPNIVRNGILPSVVQGKNSGTGTGSSRNSAINFHQEGKLTEYYDKKMDKISARKFEKLPPNDTYGDFDSINNKKLREFSKRKSRIDESVTQSIEKIAGDEDANGEDSESDSDSNLIDSDDEEVEAQSKFSAISLYGVTEEEDLDAYTYASEEKEKDDDEQDEEESYEKPDSIMGRLQEHCADIFDEAQNTFERFGTLEERIDGIISHFTTEPAQVEIASNIVYYAVVFCIFMVKLVLSTFFYVCALNIKYGPVVLEATVSAFNSAKQHLTSIYNGEVDSEEATEIVKEIIAEKKVAFADSFKELSESQFLQSKEVRAVLDSEYWGIVGDIVVNLLTTATVGSIQVLKVVVSSLNDSSEKSKALKKAKRSSRRFSLKKKERNRSSRVSN</sequence>
<feature type="region of interest" description="Disordered" evidence="1">
    <location>
        <begin position="398"/>
        <end position="425"/>
    </location>
</feature>
<keyword evidence="2" id="KW-0812">Transmembrane</keyword>
<organism evidence="3">
    <name type="scientific">Aplanochytrium stocchinoi</name>
    <dbReference type="NCBI Taxonomy" id="215587"/>
    <lineage>
        <taxon>Eukaryota</taxon>
        <taxon>Sar</taxon>
        <taxon>Stramenopiles</taxon>
        <taxon>Bigyra</taxon>
        <taxon>Labyrinthulomycetes</taxon>
        <taxon>Thraustochytrida</taxon>
        <taxon>Thraustochytriidae</taxon>
        <taxon>Aplanochytrium</taxon>
    </lineage>
</organism>
<dbReference type="AlphaFoldDB" id="A0A7S3PGZ4"/>
<proteinExistence type="predicted"/>
<protein>
    <submittedName>
        <fullName evidence="3">Uncharacterized protein</fullName>
    </submittedName>
</protein>
<feature type="compositionally biased region" description="Basic and acidic residues" evidence="1">
    <location>
        <begin position="115"/>
        <end position="124"/>
    </location>
</feature>
<feature type="region of interest" description="Disordered" evidence="1">
    <location>
        <begin position="1"/>
        <end position="20"/>
    </location>
</feature>
<evidence type="ECO:0000256" key="1">
    <source>
        <dbReference type="SAM" id="MobiDB-lite"/>
    </source>
</evidence>
<feature type="compositionally biased region" description="Acidic residues" evidence="1">
    <location>
        <begin position="191"/>
        <end position="202"/>
    </location>
</feature>
<keyword evidence="2" id="KW-1133">Transmembrane helix</keyword>
<accession>A0A7S3PGZ4</accession>